<evidence type="ECO:0000259" key="1">
    <source>
        <dbReference type="PROSITE" id="PS50943"/>
    </source>
</evidence>
<keyword evidence="3" id="KW-1185">Reference proteome</keyword>
<organism evidence="2 3">
    <name type="scientific">Massilia frigida</name>
    <dbReference type="NCBI Taxonomy" id="2609281"/>
    <lineage>
        <taxon>Bacteria</taxon>
        <taxon>Pseudomonadati</taxon>
        <taxon>Pseudomonadota</taxon>
        <taxon>Betaproteobacteria</taxon>
        <taxon>Burkholderiales</taxon>
        <taxon>Oxalobacteraceae</taxon>
        <taxon>Telluria group</taxon>
        <taxon>Massilia</taxon>
    </lineage>
</organism>
<sequence length="176" mass="19871">MILSGFSNLAHSQGCEAELVTFRYFVRSTGVFSCIISEKFQRVAMKKTTCGEISRSNFADRLHNTAAFAPYRRSPTALSSAFNVRFPQMAITSHAARKWLLGEAIPTQERLVALAHWLDVDPTWLRFGDFSGSSQSLPLQKNSDRIEYDLRLLTESERKVIRAALDAIFAVRQLPK</sequence>
<dbReference type="EMBL" id="WHJG01000025">
    <property type="protein sequence ID" value="NHZ81810.1"/>
    <property type="molecule type" value="Genomic_DNA"/>
</dbReference>
<name>A0ABX0N8T4_9BURK</name>
<reference evidence="2 3" key="1">
    <citation type="submission" date="2019-10" db="EMBL/GenBank/DDBJ databases">
        <title>Taxonomy of Antarctic Massilia spp.: description of Massilia rubra sp. nov., Massilia aquatica sp. nov., Massilia mucilaginosa sp. nov., Massilia frigida sp. nov. isolated from streams, lakes and regoliths.</title>
        <authorList>
            <person name="Holochova P."/>
            <person name="Sedlacek I."/>
            <person name="Kralova S."/>
            <person name="Maslanova I."/>
            <person name="Busse H.-J."/>
            <person name="Stankova E."/>
            <person name="Vrbovska V."/>
            <person name="Kovarovic V."/>
            <person name="Bartak M."/>
            <person name="Svec P."/>
            <person name="Pantucek R."/>
        </authorList>
    </citation>
    <scope>NUCLEOTIDE SEQUENCE [LARGE SCALE GENOMIC DNA]</scope>
    <source>
        <strain evidence="2 3">CCM 8695</strain>
    </source>
</reference>
<protein>
    <recommendedName>
        <fullName evidence="1">HTH cro/C1-type domain-containing protein</fullName>
    </recommendedName>
</protein>
<dbReference type="RefSeq" id="WP_167089223.1">
    <property type="nucleotide sequence ID" value="NZ_WHJG01000025.1"/>
</dbReference>
<comment type="caution">
    <text evidence="2">The sequence shown here is derived from an EMBL/GenBank/DDBJ whole genome shotgun (WGS) entry which is preliminary data.</text>
</comment>
<evidence type="ECO:0000313" key="2">
    <source>
        <dbReference type="EMBL" id="NHZ81810.1"/>
    </source>
</evidence>
<accession>A0ABX0N8T4</accession>
<gene>
    <name evidence="2" type="ORF">F2P44_21390</name>
</gene>
<feature type="domain" description="HTH cro/C1-type" evidence="1">
    <location>
        <begin position="98"/>
        <end position="125"/>
    </location>
</feature>
<evidence type="ECO:0000313" key="3">
    <source>
        <dbReference type="Proteomes" id="UP000621455"/>
    </source>
</evidence>
<dbReference type="PROSITE" id="PS50943">
    <property type="entry name" value="HTH_CROC1"/>
    <property type="match status" value="1"/>
</dbReference>
<proteinExistence type="predicted"/>
<dbReference type="Proteomes" id="UP000621455">
    <property type="component" value="Unassembled WGS sequence"/>
</dbReference>
<dbReference type="InterPro" id="IPR001387">
    <property type="entry name" value="Cro/C1-type_HTH"/>
</dbReference>